<dbReference type="RefSeq" id="XP_002289254.1">
    <property type="nucleotide sequence ID" value="XM_002289218.1"/>
</dbReference>
<name>B8C1J7_THAPS</name>
<dbReference type="PANTHER" id="PTHR43434:SF1">
    <property type="entry name" value="PHOSPHOGLYCOLATE PHOSPHATASE"/>
    <property type="match status" value="1"/>
</dbReference>
<dbReference type="InterPro" id="IPR023214">
    <property type="entry name" value="HAD_sf"/>
</dbReference>
<dbReference type="SUPFAM" id="SSF56784">
    <property type="entry name" value="HAD-like"/>
    <property type="match status" value="1"/>
</dbReference>
<dbReference type="AlphaFoldDB" id="B8C1J7"/>
<dbReference type="InterPro" id="IPR050155">
    <property type="entry name" value="HAD-like_hydrolase_sf"/>
</dbReference>
<dbReference type="OMA" id="VPEECIM"/>
<sequence>MTATRNQPNSTASRGSSKITTIIFDVDDTLYDVGTGLTVAEADGRLPPLPRGVTLPPGRSKRFDPEELDEYWATNLDFSLLGGPDKECIETFEAMSNGNYGQLNIVAFSNGPRKYVTRVLKEIGLDSYFTSDKLFGVNDVLPYCKPDNDSFGLVLSKVDAVPEECIMVEDSMKNIRAAKALGMRTILVKGRSGSNSNELVDKNTEDAEATKAGDAPDATDSAVDAVVEVASEIGAVLKSWMSE</sequence>
<protein>
    <submittedName>
        <fullName evidence="1">Uncharacterized protein</fullName>
    </submittedName>
</protein>
<reference evidence="1 2" key="1">
    <citation type="journal article" date="2004" name="Science">
        <title>The genome of the diatom Thalassiosira pseudonana: ecology, evolution, and metabolism.</title>
        <authorList>
            <person name="Armbrust E.V."/>
            <person name="Berges J.A."/>
            <person name="Bowler C."/>
            <person name="Green B.R."/>
            <person name="Martinez D."/>
            <person name="Putnam N.H."/>
            <person name="Zhou S."/>
            <person name="Allen A.E."/>
            <person name="Apt K.E."/>
            <person name="Bechner M."/>
            <person name="Brzezinski M.A."/>
            <person name="Chaal B.K."/>
            <person name="Chiovitti A."/>
            <person name="Davis A.K."/>
            <person name="Demarest M.S."/>
            <person name="Detter J.C."/>
            <person name="Glavina T."/>
            <person name="Goodstein D."/>
            <person name="Hadi M.Z."/>
            <person name="Hellsten U."/>
            <person name="Hildebrand M."/>
            <person name="Jenkins B.D."/>
            <person name="Jurka J."/>
            <person name="Kapitonov V.V."/>
            <person name="Kroger N."/>
            <person name="Lau W.W."/>
            <person name="Lane T.W."/>
            <person name="Larimer F.W."/>
            <person name="Lippmeier J.C."/>
            <person name="Lucas S."/>
            <person name="Medina M."/>
            <person name="Montsant A."/>
            <person name="Obornik M."/>
            <person name="Parker M.S."/>
            <person name="Palenik B."/>
            <person name="Pazour G.J."/>
            <person name="Richardson P.M."/>
            <person name="Rynearson T.A."/>
            <person name="Saito M.A."/>
            <person name="Schwartz D.C."/>
            <person name="Thamatrakoln K."/>
            <person name="Valentin K."/>
            <person name="Vardi A."/>
            <person name="Wilkerson F.P."/>
            <person name="Rokhsar D.S."/>
        </authorList>
    </citation>
    <scope>NUCLEOTIDE SEQUENCE [LARGE SCALE GENOMIC DNA]</scope>
    <source>
        <strain evidence="1 2">CCMP1335</strain>
    </source>
</reference>
<keyword evidence="2" id="KW-1185">Reference proteome</keyword>
<dbReference type="GeneID" id="7452643"/>
<dbReference type="InterPro" id="IPR036412">
    <property type="entry name" value="HAD-like_sf"/>
</dbReference>
<proteinExistence type="predicted"/>
<dbReference type="GO" id="GO:0008967">
    <property type="term" value="F:phosphoglycolate phosphatase activity"/>
    <property type="evidence" value="ECO:0000318"/>
    <property type="project" value="GO_Central"/>
</dbReference>
<dbReference type="EMBL" id="CM000641">
    <property type="protein sequence ID" value="EED92791.1"/>
    <property type="molecule type" value="Genomic_DNA"/>
</dbReference>
<evidence type="ECO:0000313" key="2">
    <source>
        <dbReference type="Proteomes" id="UP000001449"/>
    </source>
</evidence>
<dbReference type="PANTHER" id="PTHR43434">
    <property type="entry name" value="PHOSPHOGLYCOLATE PHOSPHATASE"/>
    <property type="match status" value="1"/>
</dbReference>
<dbReference type="KEGG" id="tps:THAPSDRAFT_4321"/>
<dbReference type="HOGENOM" id="CLU_1075332_0_0_1"/>
<reference evidence="1 2" key="2">
    <citation type="journal article" date="2008" name="Nature">
        <title>The Phaeodactylum genome reveals the evolutionary history of diatom genomes.</title>
        <authorList>
            <person name="Bowler C."/>
            <person name="Allen A.E."/>
            <person name="Badger J.H."/>
            <person name="Grimwood J."/>
            <person name="Jabbari K."/>
            <person name="Kuo A."/>
            <person name="Maheswari U."/>
            <person name="Martens C."/>
            <person name="Maumus F."/>
            <person name="Otillar R.P."/>
            <person name="Rayko E."/>
            <person name="Salamov A."/>
            <person name="Vandepoele K."/>
            <person name="Beszteri B."/>
            <person name="Gruber A."/>
            <person name="Heijde M."/>
            <person name="Katinka M."/>
            <person name="Mock T."/>
            <person name="Valentin K."/>
            <person name="Verret F."/>
            <person name="Berges J.A."/>
            <person name="Brownlee C."/>
            <person name="Cadoret J.P."/>
            <person name="Chiovitti A."/>
            <person name="Choi C.J."/>
            <person name="Coesel S."/>
            <person name="De Martino A."/>
            <person name="Detter J.C."/>
            <person name="Durkin C."/>
            <person name="Falciatore A."/>
            <person name="Fournet J."/>
            <person name="Haruta M."/>
            <person name="Huysman M.J."/>
            <person name="Jenkins B.D."/>
            <person name="Jiroutova K."/>
            <person name="Jorgensen R.E."/>
            <person name="Joubert Y."/>
            <person name="Kaplan A."/>
            <person name="Kroger N."/>
            <person name="Kroth P.G."/>
            <person name="La Roche J."/>
            <person name="Lindquist E."/>
            <person name="Lommer M."/>
            <person name="Martin-Jezequel V."/>
            <person name="Lopez P.J."/>
            <person name="Lucas S."/>
            <person name="Mangogna M."/>
            <person name="McGinnis K."/>
            <person name="Medlin L.K."/>
            <person name="Montsant A."/>
            <person name="Oudot-Le Secq M.P."/>
            <person name="Napoli C."/>
            <person name="Obornik M."/>
            <person name="Parker M.S."/>
            <person name="Petit J.L."/>
            <person name="Porcel B.M."/>
            <person name="Poulsen N."/>
            <person name="Robison M."/>
            <person name="Rychlewski L."/>
            <person name="Rynearson T.A."/>
            <person name="Schmutz J."/>
            <person name="Shapiro H."/>
            <person name="Siaut M."/>
            <person name="Stanley M."/>
            <person name="Sussman M.R."/>
            <person name="Taylor A.R."/>
            <person name="Vardi A."/>
            <person name="von Dassow P."/>
            <person name="Vyverman W."/>
            <person name="Willis A."/>
            <person name="Wyrwicz L.S."/>
            <person name="Rokhsar D.S."/>
            <person name="Weissenbach J."/>
            <person name="Armbrust E.V."/>
            <person name="Green B.R."/>
            <person name="Van de Peer Y."/>
            <person name="Grigoriev I.V."/>
        </authorList>
    </citation>
    <scope>NUCLEOTIDE SEQUENCE [LARGE SCALE GENOMIC DNA]</scope>
    <source>
        <strain evidence="1 2">CCMP1335</strain>
    </source>
</reference>
<dbReference type="NCBIfam" id="TIGR01509">
    <property type="entry name" value="HAD-SF-IA-v3"/>
    <property type="match status" value="1"/>
</dbReference>
<gene>
    <name evidence="1" type="ORF">THAPSDRAFT_4321</name>
</gene>
<dbReference type="Proteomes" id="UP000001449">
    <property type="component" value="Chromosome 4"/>
</dbReference>
<organism evidence="1 2">
    <name type="scientific">Thalassiosira pseudonana</name>
    <name type="common">Marine diatom</name>
    <name type="synonym">Cyclotella nana</name>
    <dbReference type="NCBI Taxonomy" id="35128"/>
    <lineage>
        <taxon>Eukaryota</taxon>
        <taxon>Sar</taxon>
        <taxon>Stramenopiles</taxon>
        <taxon>Ochrophyta</taxon>
        <taxon>Bacillariophyta</taxon>
        <taxon>Coscinodiscophyceae</taxon>
        <taxon>Thalassiosirophycidae</taxon>
        <taxon>Thalassiosirales</taxon>
        <taxon>Thalassiosiraceae</taxon>
        <taxon>Thalassiosira</taxon>
    </lineage>
</organism>
<dbReference type="Pfam" id="PF00702">
    <property type="entry name" value="Hydrolase"/>
    <property type="match status" value="1"/>
</dbReference>
<dbReference type="PaxDb" id="35128-Thaps4321"/>
<dbReference type="eggNOG" id="ENOG502RXU6">
    <property type="taxonomic scope" value="Eukaryota"/>
</dbReference>
<accession>B8C1J7</accession>
<dbReference type="GO" id="GO:0006281">
    <property type="term" value="P:DNA repair"/>
    <property type="evidence" value="ECO:0000318"/>
    <property type="project" value="GO_Central"/>
</dbReference>
<evidence type="ECO:0000313" key="1">
    <source>
        <dbReference type="EMBL" id="EED92791.1"/>
    </source>
</evidence>
<dbReference type="Gene3D" id="3.40.50.1000">
    <property type="entry name" value="HAD superfamily/HAD-like"/>
    <property type="match status" value="1"/>
</dbReference>
<dbReference type="InParanoid" id="B8C1J7"/>
<dbReference type="InterPro" id="IPR006439">
    <property type="entry name" value="HAD-SF_hydro_IA"/>
</dbReference>
<dbReference type="STRING" id="35128.B8C1J7"/>